<dbReference type="InterPro" id="IPR013604">
    <property type="entry name" value="7TM_chemorcpt"/>
</dbReference>
<proteinExistence type="predicted"/>
<keyword evidence="2" id="KW-1003">Cell membrane</keyword>
<dbReference type="Pfam" id="PF08395">
    <property type="entry name" value="7tm_7"/>
    <property type="match status" value="1"/>
</dbReference>
<dbReference type="AlphaFoldDB" id="A0A9P0M1J9"/>
<name>A0A9P0M1J9_ACAOB</name>
<keyword evidence="7" id="KW-1185">Reference proteome</keyword>
<sequence length="210" mass="24594">MNVVSMLLFYAGRFYTWLDIGCFVEESTCYVNMFLLVFLENLCTNNYIVFQIWLVRVYEDINEYLVQHEDRIDRKVVEMIERCYKYAYDVTKGYNDIFGQFPMIMTIMSFDAIERSGAAVINTCYLLHSRAASENVMEHLRNLTVYTERWRPTFTAAGFYTVNRSCIPSIFSSLVTYLVIIIQFNVMFESPDKGQKDQNDALHGNKSLIP</sequence>
<evidence type="ECO:0000256" key="4">
    <source>
        <dbReference type="ARBA" id="ARBA00022989"/>
    </source>
</evidence>
<keyword evidence="5" id="KW-0472">Membrane</keyword>
<dbReference type="OrthoDB" id="5795306at2759"/>
<comment type="subcellular location">
    <subcellularLocation>
        <location evidence="1">Cell membrane</location>
        <topology evidence="1">Multi-pass membrane protein</topology>
    </subcellularLocation>
</comment>
<reference evidence="6" key="1">
    <citation type="submission" date="2022-03" db="EMBL/GenBank/DDBJ databases">
        <authorList>
            <person name="Sayadi A."/>
        </authorList>
    </citation>
    <scope>NUCLEOTIDE SEQUENCE</scope>
</reference>
<keyword evidence="3" id="KW-0812">Transmembrane</keyword>
<keyword evidence="4" id="KW-1133">Transmembrane helix</keyword>
<accession>A0A9P0M1J9</accession>
<evidence type="ECO:0000256" key="3">
    <source>
        <dbReference type="ARBA" id="ARBA00022692"/>
    </source>
</evidence>
<dbReference type="GO" id="GO:0050909">
    <property type="term" value="P:sensory perception of taste"/>
    <property type="evidence" value="ECO:0007669"/>
    <property type="project" value="InterPro"/>
</dbReference>
<evidence type="ECO:0000256" key="5">
    <source>
        <dbReference type="ARBA" id="ARBA00023136"/>
    </source>
</evidence>
<dbReference type="EMBL" id="CAKOFQ010007605">
    <property type="protein sequence ID" value="CAH2004723.1"/>
    <property type="molecule type" value="Genomic_DNA"/>
</dbReference>
<evidence type="ECO:0000256" key="2">
    <source>
        <dbReference type="ARBA" id="ARBA00022475"/>
    </source>
</evidence>
<protein>
    <submittedName>
        <fullName evidence="6">Uncharacterized protein</fullName>
    </submittedName>
</protein>
<evidence type="ECO:0000313" key="7">
    <source>
        <dbReference type="Proteomes" id="UP001152888"/>
    </source>
</evidence>
<organism evidence="6 7">
    <name type="scientific">Acanthoscelides obtectus</name>
    <name type="common">Bean weevil</name>
    <name type="synonym">Bruchus obtectus</name>
    <dbReference type="NCBI Taxonomy" id="200917"/>
    <lineage>
        <taxon>Eukaryota</taxon>
        <taxon>Metazoa</taxon>
        <taxon>Ecdysozoa</taxon>
        <taxon>Arthropoda</taxon>
        <taxon>Hexapoda</taxon>
        <taxon>Insecta</taxon>
        <taxon>Pterygota</taxon>
        <taxon>Neoptera</taxon>
        <taxon>Endopterygota</taxon>
        <taxon>Coleoptera</taxon>
        <taxon>Polyphaga</taxon>
        <taxon>Cucujiformia</taxon>
        <taxon>Chrysomeloidea</taxon>
        <taxon>Chrysomelidae</taxon>
        <taxon>Bruchinae</taxon>
        <taxon>Bruchini</taxon>
        <taxon>Acanthoscelides</taxon>
    </lineage>
</organism>
<evidence type="ECO:0000256" key="1">
    <source>
        <dbReference type="ARBA" id="ARBA00004651"/>
    </source>
</evidence>
<comment type="caution">
    <text evidence="6">The sequence shown here is derived from an EMBL/GenBank/DDBJ whole genome shotgun (WGS) entry which is preliminary data.</text>
</comment>
<dbReference type="Proteomes" id="UP001152888">
    <property type="component" value="Unassembled WGS sequence"/>
</dbReference>
<gene>
    <name evidence="6" type="ORF">ACAOBT_LOCUS28158</name>
</gene>
<evidence type="ECO:0000313" key="6">
    <source>
        <dbReference type="EMBL" id="CAH2004723.1"/>
    </source>
</evidence>
<dbReference type="GO" id="GO:0005886">
    <property type="term" value="C:plasma membrane"/>
    <property type="evidence" value="ECO:0007669"/>
    <property type="project" value="UniProtKB-SubCell"/>
</dbReference>